<dbReference type="EMBL" id="JAQIZT010000018">
    <property type="protein sequence ID" value="KAJ6957694.1"/>
    <property type="molecule type" value="Genomic_DNA"/>
</dbReference>
<dbReference type="Proteomes" id="UP001164929">
    <property type="component" value="Chromosome 18"/>
</dbReference>
<sequence>MDYWIHKRTLSERACNFEFIQLLVETMDLGNAASPLMPRMMSFYPMLNR</sequence>
<comment type="caution">
    <text evidence="1">The sequence shown here is derived from an EMBL/GenBank/DDBJ whole genome shotgun (WGS) entry which is preliminary data.</text>
</comment>
<name>A0AAD6LBS5_9ROSI</name>
<gene>
    <name evidence="1" type="ORF">NC653_039608</name>
</gene>
<reference evidence="1 2" key="1">
    <citation type="journal article" date="2023" name="Mol. Ecol. Resour.">
        <title>Chromosome-level genome assembly of a triploid poplar Populus alba 'Berolinensis'.</title>
        <authorList>
            <person name="Chen S."/>
            <person name="Yu Y."/>
            <person name="Wang X."/>
            <person name="Wang S."/>
            <person name="Zhang T."/>
            <person name="Zhou Y."/>
            <person name="He R."/>
            <person name="Meng N."/>
            <person name="Wang Y."/>
            <person name="Liu W."/>
            <person name="Liu Z."/>
            <person name="Liu J."/>
            <person name="Guo Q."/>
            <person name="Huang H."/>
            <person name="Sederoff R.R."/>
            <person name="Wang G."/>
            <person name="Qu G."/>
            <person name="Chen S."/>
        </authorList>
    </citation>
    <scope>NUCLEOTIDE SEQUENCE [LARGE SCALE GENOMIC DNA]</scope>
    <source>
        <strain evidence="1">SC-2020</strain>
    </source>
</reference>
<dbReference type="AlphaFoldDB" id="A0AAD6LBS5"/>
<evidence type="ECO:0000313" key="1">
    <source>
        <dbReference type="EMBL" id="KAJ6957694.1"/>
    </source>
</evidence>
<accession>A0AAD6LBS5</accession>
<keyword evidence="2" id="KW-1185">Reference proteome</keyword>
<organism evidence="1 2">
    <name type="scientific">Populus alba x Populus x berolinensis</name>
    <dbReference type="NCBI Taxonomy" id="444605"/>
    <lineage>
        <taxon>Eukaryota</taxon>
        <taxon>Viridiplantae</taxon>
        <taxon>Streptophyta</taxon>
        <taxon>Embryophyta</taxon>
        <taxon>Tracheophyta</taxon>
        <taxon>Spermatophyta</taxon>
        <taxon>Magnoliopsida</taxon>
        <taxon>eudicotyledons</taxon>
        <taxon>Gunneridae</taxon>
        <taxon>Pentapetalae</taxon>
        <taxon>rosids</taxon>
        <taxon>fabids</taxon>
        <taxon>Malpighiales</taxon>
        <taxon>Salicaceae</taxon>
        <taxon>Saliceae</taxon>
        <taxon>Populus</taxon>
    </lineage>
</organism>
<proteinExistence type="predicted"/>
<evidence type="ECO:0000313" key="2">
    <source>
        <dbReference type="Proteomes" id="UP001164929"/>
    </source>
</evidence>
<protein>
    <submittedName>
        <fullName evidence="1">Uncharacterized protein</fullName>
    </submittedName>
</protein>